<keyword evidence="5" id="KW-0297">G-protein coupled receptor</keyword>
<evidence type="ECO:0000256" key="1">
    <source>
        <dbReference type="ARBA" id="ARBA00004141"/>
    </source>
</evidence>
<dbReference type="SUPFAM" id="SSF81321">
    <property type="entry name" value="Family A G protein-coupled receptor-like"/>
    <property type="match status" value="1"/>
</dbReference>
<dbReference type="Gene3D" id="1.20.1070.10">
    <property type="entry name" value="Rhodopsin 7-helix transmembrane proteins"/>
    <property type="match status" value="1"/>
</dbReference>
<comment type="subcellular location">
    <subcellularLocation>
        <location evidence="1">Membrane</location>
        <topology evidence="1">Multi-pass membrane protein</topology>
    </subcellularLocation>
</comment>
<comment type="similarity">
    <text evidence="2">Belongs to the G-protein coupled receptor 1 family.</text>
</comment>
<feature type="domain" description="G-protein coupled receptors family 1 profile" evidence="11">
    <location>
        <begin position="1"/>
        <end position="148"/>
    </location>
</feature>
<name>A0AAN9TAT0_9HEMI</name>
<evidence type="ECO:0000256" key="10">
    <source>
        <dbReference type="SAM" id="Phobius"/>
    </source>
</evidence>
<evidence type="ECO:0000256" key="4">
    <source>
        <dbReference type="ARBA" id="ARBA00022989"/>
    </source>
</evidence>
<evidence type="ECO:0000313" key="13">
    <source>
        <dbReference type="Proteomes" id="UP001367676"/>
    </source>
</evidence>
<gene>
    <name evidence="12" type="ORF">V9T40_012465</name>
</gene>
<reference evidence="12 13" key="1">
    <citation type="submission" date="2024-03" db="EMBL/GenBank/DDBJ databases">
        <title>Adaptation during the transition from Ophiocordyceps entomopathogen to insect associate is accompanied by gene loss and intensified selection.</title>
        <authorList>
            <person name="Ward C.M."/>
            <person name="Onetto C.A."/>
            <person name="Borneman A.R."/>
        </authorList>
    </citation>
    <scope>NUCLEOTIDE SEQUENCE [LARGE SCALE GENOMIC DNA]</scope>
    <source>
        <strain evidence="12">AWRI1</strain>
        <tissue evidence="12">Single Adult Female</tissue>
    </source>
</reference>
<evidence type="ECO:0000256" key="3">
    <source>
        <dbReference type="ARBA" id="ARBA00022692"/>
    </source>
</evidence>
<feature type="transmembrane region" description="Helical" evidence="10">
    <location>
        <begin position="46"/>
        <end position="68"/>
    </location>
</feature>
<keyword evidence="7" id="KW-0675">Receptor</keyword>
<keyword evidence="6 10" id="KW-0472">Membrane</keyword>
<evidence type="ECO:0000259" key="11">
    <source>
        <dbReference type="PROSITE" id="PS50262"/>
    </source>
</evidence>
<evidence type="ECO:0000256" key="6">
    <source>
        <dbReference type="ARBA" id="ARBA00023136"/>
    </source>
</evidence>
<evidence type="ECO:0000256" key="5">
    <source>
        <dbReference type="ARBA" id="ARBA00023040"/>
    </source>
</evidence>
<keyword evidence="4 10" id="KW-1133">Transmembrane helix</keyword>
<dbReference type="InterPro" id="IPR000276">
    <property type="entry name" value="GPCR_Rhodpsn"/>
</dbReference>
<dbReference type="GO" id="GO:0004930">
    <property type="term" value="F:G protein-coupled receptor activity"/>
    <property type="evidence" value="ECO:0007669"/>
    <property type="project" value="UniProtKB-KW"/>
</dbReference>
<dbReference type="Pfam" id="PF00001">
    <property type="entry name" value="7tm_1"/>
    <property type="match status" value="1"/>
</dbReference>
<dbReference type="Proteomes" id="UP001367676">
    <property type="component" value="Unassembled WGS sequence"/>
</dbReference>
<dbReference type="PROSITE" id="PS50262">
    <property type="entry name" value="G_PROTEIN_RECEP_F1_2"/>
    <property type="match status" value="1"/>
</dbReference>
<sequence>MLPLVIFQQVETVKLGELVLYEVCLEKWPSSKYQKIYTLTLTTSQFIIPVIVLITIHFKISLYLKVHLNGPPRLGKRGHRELRRNRRTVWILTCIAIVFTLSWLPLTILTIVIEFEAYSFKSTELMYSLFVLCHILAMSSAGTNPLLYGYLNTNFRRDLTCIYYSICHIRPSQRTSSRRKRIGSQVNEEKPQRDGKSTNATEPLSIVVKSRDRRTSSSFGTTLTTTFRTRSSSCGVTQKPKIEEL</sequence>
<dbReference type="AlphaFoldDB" id="A0AAN9TAT0"/>
<dbReference type="PRINTS" id="PR00237">
    <property type="entry name" value="GPCRRHODOPSN"/>
</dbReference>
<evidence type="ECO:0000256" key="7">
    <source>
        <dbReference type="ARBA" id="ARBA00023170"/>
    </source>
</evidence>
<organism evidence="12 13">
    <name type="scientific">Parthenolecanium corni</name>
    <dbReference type="NCBI Taxonomy" id="536013"/>
    <lineage>
        <taxon>Eukaryota</taxon>
        <taxon>Metazoa</taxon>
        <taxon>Ecdysozoa</taxon>
        <taxon>Arthropoda</taxon>
        <taxon>Hexapoda</taxon>
        <taxon>Insecta</taxon>
        <taxon>Pterygota</taxon>
        <taxon>Neoptera</taxon>
        <taxon>Paraneoptera</taxon>
        <taxon>Hemiptera</taxon>
        <taxon>Sternorrhyncha</taxon>
        <taxon>Coccoidea</taxon>
        <taxon>Coccidae</taxon>
        <taxon>Parthenolecanium</taxon>
    </lineage>
</organism>
<keyword evidence="8" id="KW-0807">Transducer</keyword>
<comment type="caution">
    <text evidence="12">The sequence shown here is derived from an EMBL/GenBank/DDBJ whole genome shotgun (WGS) entry which is preliminary data.</text>
</comment>
<proteinExistence type="inferred from homology"/>
<feature type="region of interest" description="Disordered" evidence="9">
    <location>
        <begin position="176"/>
        <end position="222"/>
    </location>
</feature>
<accession>A0AAN9TAT0</accession>
<dbReference type="EMBL" id="JBBCAQ010000036">
    <property type="protein sequence ID" value="KAK7576179.1"/>
    <property type="molecule type" value="Genomic_DNA"/>
</dbReference>
<evidence type="ECO:0000256" key="9">
    <source>
        <dbReference type="SAM" id="MobiDB-lite"/>
    </source>
</evidence>
<dbReference type="PANTHER" id="PTHR24235">
    <property type="entry name" value="NEUROPEPTIDE Y RECEPTOR"/>
    <property type="match status" value="1"/>
</dbReference>
<evidence type="ECO:0000256" key="2">
    <source>
        <dbReference type="ARBA" id="ARBA00010663"/>
    </source>
</evidence>
<protein>
    <recommendedName>
        <fullName evidence="11">G-protein coupled receptors family 1 profile domain-containing protein</fullName>
    </recommendedName>
</protein>
<feature type="transmembrane region" description="Helical" evidence="10">
    <location>
        <begin position="125"/>
        <end position="147"/>
    </location>
</feature>
<evidence type="ECO:0000256" key="8">
    <source>
        <dbReference type="ARBA" id="ARBA00023224"/>
    </source>
</evidence>
<keyword evidence="3 10" id="KW-0812">Transmembrane</keyword>
<feature type="transmembrane region" description="Helical" evidence="10">
    <location>
        <begin position="89"/>
        <end position="113"/>
    </location>
</feature>
<dbReference type="PANTHER" id="PTHR24235:SF12">
    <property type="entry name" value="G-PROTEIN COUPLED RECEPTORS FAMILY 1 PROFILE DOMAIN-CONTAINING PROTEIN"/>
    <property type="match status" value="1"/>
</dbReference>
<feature type="compositionally biased region" description="Basic and acidic residues" evidence="9">
    <location>
        <begin position="187"/>
        <end position="196"/>
    </location>
</feature>
<dbReference type="InterPro" id="IPR017452">
    <property type="entry name" value="GPCR_Rhodpsn_7TM"/>
</dbReference>
<dbReference type="GO" id="GO:0016020">
    <property type="term" value="C:membrane"/>
    <property type="evidence" value="ECO:0007669"/>
    <property type="project" value="UniProtKB-SubCell"/>
</dbReference>
<evidence type="ECO:0000313" key="12">
    <source>
        <dbReference type="EMBL" id="KAK7576179.1"/>
    </source>
</evidence>
<keyword evidence="13" id="KW-1185">Reference proteome</keyword>